<comment type="caution">
    <text evidence="2">The sequence shown here is derived from an EMBL/GenBank/DDBJ whole genome shotgun (WGS) entry which is preliminary data.</text>
</comment>
<dbReference type="PANTHER" id="PTHR38592:SF3">
    <property type="entry name" value="BLL4819 PROTEIN"/>
    <property type="match status" value="1"/>
</dbReference>
<keyword evidence="1" id="KW-0472">Membrane</keyword>
<dbReference type="InterPro" id="IPR014550">
    <property type="entry name" value="UCP028704_OpgC"/>
</dbReference>
<evidence type="ECO:0000313" key="3">
    <source>
        <dbReference type="Proteomes" id="UP001198571"/>
    </source>
</evidence>
<keyword evidence="1" id="KW-1133">Transmembrane helix</keyword>
<dbReference type="EMBL" id="JACDXX010000009">
    <property type="protein sequence ID" value="MCB5410622.1"/>
    <property type="molecule type" value="Genomic_DNA"/>
</dbReference>
<keyword evidence="3" id="KW-1185">Reference proteome</keyword>
<reference evidence="2 3" key="1">
    <citation type="submission" date="2020-07" db="EMBL/GenBank/DDBJ databases">
        <title>Pseudogemmobacter sp. nov., isolated from poultry manure in Taiwan.</title>
        <authorList>
            <person name="Lin S.-Y."/>
            <person name="Tang Y.-S."/>
            <person name="Young C.-C."/>
        </authorList>
    </citation>
    <scope>NUCLEOTIDE SEQUENCE [LARGE SCALE GENOMIC DNA]</scope>
    <source>
        <strain evidence="2 3">CC-YST710</strain>
    </source>
</reference>
<organism evidence="2 3">
    <name type="scientific">Pseudogemmobacter faecipullorum</name>
    <dbReference type="NCBI Taxonomy" id="2755041"/>
    <lineage>
        <taxon>Bacteria</taxon>
        <taxon>Pseudomonadati</taxon>
        <taxon>Pseudomonadota</taxon>
        <taxon>Alphaproteobacteria</taxon>
        <taxon>Rhodobacterales</taxon>
        <taxon>Paracoccaceae</taxon>
        <taxon>Pseudogemmobacter</taxon>
    </lineage>
</organism>
<sequence>MIVILIAHIPDNPWWLWLPGRFGFSDSTEIFVFCSGMASALAYGVIFHRAGWLIGTGRVLYRIWQIYWVHLGTFFAVLLSVILMNMTGLFGRDQIGQWNLYPLLVNTAPNLIGLLSLTYVPNFFDILPMYMVLLALLPLMMATAKISPWLSLSLSLALWGLGTGGAIGLPAEWWFASGSTRSWFFNPFAWQLIFFIGFGLVAGWLPVPPRHPVLIGLASAILLASLPFSWSVIFSKVSFFGETRGQWAAWFDKSGFGAIRAVHFLALAYLAYTACGKEGENLKALSRALPRITAFVTDIGKQALAAYAASTVLSPFLGAVLNEIGRNWFNTACVNLAGLLLVWLASRLVGWCKGSSWKNHLNGPAQPPIALAVSAEKSAAVPLAPARRRSA</sequence>
<evidence type="ECO:0000313" key="2">
    <source>
        <dbReference type="EMBL" id="MCB5410622.1"/>
    </source>
</evidence>
<dbReference type="PANTHER" id="PTHR38592">
    <property type="entry name" value="BLL4819 PROTEIN"/>
    <property type="match status" value="1"/>
</dbReference>
<gene>
    <name evidence="2" type="primary">opgC</name>
    <name evidence="2" type="ORF">H0485_11515</name>
</gene>
<feature type="transmembrane region" description="Helical" evidence="1">
    <location>
        <begin position="188"/>
        <end position="207"/>
    </location>
</feature>
<accession>A0ABS8CMM2</accession>
<feature type="transmembrane region" description="Helical" evidence="1">
    <location>
        <begin position="304"/>
        <end position="322"/>
    </location>
</feature>
<feature type="transmembrane region" description="Helical" evidence="1">
    <location>
        <begin position="328"/>
        <end position="349"/>
    </location>
</feature>
<feature type="transmembrane region" description="Helical" evidence="1">
    <location>
        <begin position="30"/>
        <end position="54"/>
    </location>
</feature>
<dbReference type="PIRSF" id="PIRSF028704">
    <property type="entry name" value="UPC028704"/>
    <property type="match status" value="1"/>
</dbReference>
<dbReference type="Proteomes" id="UP001198571">
    <property type="component" value="Unassembled WGS sequence"/>
</dbReference>
<proteinExistence type="predicted"/>
<evidence type="ECO:0000256" key="1">
    <source>
        <dbReference type="SAM" id="Phobius"/>
    </source>
</evidence>
<feature type="transmembrane region" description="Helical" evidence="1">
    <location>
        <begin position="126"/>
        <end position="144"/>
    </location>
</feature>
<keyword evidence="1" id="KW-0812">Transmembrane</keyword>
<feature type="transmembrane region" description="Helical" evidence="1">
    <location>
        <begin position="66"/>
        <end position="86"/>
    </location>
</feature>
<feature type="transmembrane region" description="Helical" evidence="1">
    <location>
        <begin position="214"/>
        <end position="234"/>
    </location>
</feature>
<protein>
    <submittedName>
        <fullName evidence="2">OpgC domain-containing protein</fullName>
    </submittedName>
</protein>
<dbReference type="Pfam" id="PF10129">
    <property type="entry name" value="OpgC_C"/>
    <property type="match status" value="1"/>
</dbReference>
<name>A0ABS8CMM2_9RHOB</name>
<feature type="transmembrane region" description="Helical" evidence="1">
    <location>
        <begin position="156"/>
        <end position="176"/>
    </location>
</feature>